<reference evidence="2" key="1">
    <citation type="journal article" date="2022" name="Mol. Ecol. Resour.">
        <title>The genomes of chicory, endive, great burdock and yacon provide insights into Asteraceae palaeo-polyploidization history and plant inulin production.</title>
        <authorList>
            <person name="Fan W."/>
            <person name="Wang S."/>
            <person name="Wang H."/>
            <person name="Wang A."/>
            <person name="Jiang F."/>
            <person name="Liu H."/>
            <person name="Zhao H."/>
            <person name="Xu D."/>
            <person name="Zhang Y."/>
        </authorList>
    </citation>
    <scope>NUCLEOTIDE SEQUENCE [LARGE SCALE GENOMIC DNA]</scope>
    <source>
        <strain evidence="2">cv. Niubang</strain>
    </source>
</reference>
<accession>A0ACB8YA75</accession>
<dbReference type="EMBL" id="CM042059">
    <property type="protein sequence ID" value="KAI3681538.1"/>
    <property type="molecule type" value="Genomic_DNA"/>
</dbReference>
<sequence>MGDDQPLPNLQIQAIMDEMRRMMTNEFNQVHERMDRIEANARRPPSREGSVVNEEERSDEWDRESERRSARRRRRIDNNLSSIKMKVPSFQGKSDPEAYLDWEKKMEFIFDCHEYSNRKKVKLAVIEFSDYALTWWDQLLISKRRNGERRNGSLLGNFGLSGV</sequence>
<reference evidence="1 2" key="2">
    <citation type="journal article" date="2022" name="Mol. Ecol. Resour.">
        <title>The genomes of chicory, endive, great burdock and yacon provide insights into Asteraceae paleo-polyploidization history and plant inulin production.</title>
        <authorList>
            <person name="Fan W."/>
            <person name="Wang S."/>
            <person name="Wang H."/>
            <person name="Wang A."/>
            <person name="Jiang F."/>
            <person name="Liu H."/>
            <person name="Zhao H."/>
            <person name="Xu D."/>
            <person name="Zhang Y."/>
        </authorList>
    </citation>
    <scope>NUCLEOTIDE SEQUENCE [LARGE SCALE GENOMIC DNA]</scope>
    <source>
        <strain evidence="2">cv. Niubang</strain>
    </source>
</reference>
<name>A0ACB8YA75_ARCLA</name>
<evidence type="ECO:0000313" key="2">
    <source>
        <dbReference type="Proteomes" id="UP001055879"/>
    </source>
</evidence>
<gene>
    <name evidence="1" type="ORF">L6452_36337</name>
</gene>
<keyword evidence="2" id="KW-1185">Reference proteome</keyword>
<proteinExistence type="predicted"/>
<protein>
    <submittedName>
        <fullName evidence="1">Uncharacterized protein</fullName>
    </submittedName>
</protein>
<evidence type="ECO:0000313" key="1">
    <source>
        <dbReference type="EMBL" id="KAI3681538.1"/>
    </source>
</evidence>
<organism evidence="1 2">
    <name type="scientific">Arctium lappa</name>
    <name type="common">Greater burdock</name>
    <name type="synonym">Lappa major</name>
    <dbReference type="NCBI Taxonomy" id="4217"/>
    <lineage>
        <taxon>Eukaryota</taxon>
        <taxon>Viridiplantae</taxon>
        <taxon>Streptophyta</taxon>
        <taxon>Embryophyta</taxon>
        <taxon>Tracheophyta</taxon>
        <taxon>Spermatophyta</taxon>
        <taxon>Magnoliopsida</taxon>
        <taxon>eudicotyledons</taxon>
        <taxon>Gunneridae</taxon>
        <taxon>Pentapetalae</taxon>
        <taxon>asterids</taxon>
        <taxon>campanulids</taxon>
        <taxon>Asterales</taxon>
        <taxon>Asteraceae</taxon>
        <taxon>Carduoideae</taxon>
        <taxon>Cardueae</taxon>
        <taxon>Arctiinae</taxon>
        <taxon>Arctium</taxon>
    </lineage>
</organism>
<comment type="caution">
    <text evidence="1">The sequence shown here is derived from an EMBL/GenBank/DDBJ whole genome shotgun (WGS) entry which is preliminary data.</text>
</comment>
<dbReference type="Proteomes" id="UP001055879">
    <property type="component" value="Linkage Group LG13"/>
</dbReference>